<evidence type="ECO:0000313" key="1">
    <source>
        <dbReference type="EMBL" id="BCX50206.1"/>
    </source>
</evidence>
<dbReference type="EMBL" id="AP024702">
    <property type="protein sequence ID" value="BCX50206.1"/>
    <property type="molecule type" value="Genomic_DNA"/>
</dbReference>
<evidence type="ECO:0000313" key="2">
    <source>
        <dbReference type="Proteomes" id="UP001374893"/>
    </source>
</evidence>
<proteinExistence type="predicted"/>
<accession>A0ABM7RJC4</accession>
<reference evidence="1 2" key="1">
    <citation type="submission" date="2021-06" db="EMBL/GenBank/DDBJ databases">
        <title>Complete genome of Haloferula helveola possessing various polysaccharide degrading enzymes.</title>
        <authorList>
            <person name="Takami H."/>
            <person name="Huang C."/>
            <person name="Hamasaki K."/>
        </authorList>
    </citation>
    <scope>NUCLEOTIDE SEQUENCE [LARGE SCALE GENOMIC DNA]</scope>
    <source>
        <strain evidence="1 2">CN-1</strain>
    </source>
</reference>
<organism evidence="1 2">
    <name type="scientific">Haloferula helveola</name>
    <dbReference type="NCBI Taxonomy" id="490095"/>
    <lineage>
        <taxon>Bacteria</taxon>
        <taxon>Pseudomonadati</taxon>
        <taxon>Verrucomicrobiota</taxon>
        <taxon>Verrucomicrobiia</taxon>
        <taxon>Verrucomicrobiales</taxon>
        <taxon>Verrucomicrobiaceae</taxon>
        <taxon>Haloferula</taxon>
    </lineage>
</organism>
<keyword evidence="2" id="KW-1185">Reference proteome</keyword>
<name>A0ABM7RJC4_9BACT</name>
<dbReference type="PROSITE" id="PS51257">
    <property type="entry name" value="PROKAR_LIPOPROTEIN"/>
    <property type="match status" value="1"/>
</dbReference>
<sequence length="184" mass="19985">MNRFLCIIPVLLTTGCDESETGQDAKLAIPATKHVEPEFEQPIGAGEVNTRMGLHPESASQSFEHVEPDYGQLIAELGIEAVVLAMRTDGGEFVESESAGRTDMIAACRSRLDTLDLSFHGEGVLMIYASPRFGESLDQSSSVIGGRCTIVDMEEDELSVSPVLLIRALLEASRQVSREDKDTK</sequence>
<protein>
    <submittedName>
        <fullName evidence="1">Uncharacterized protein</fullName>
    </submittedName>
</protein>
<dbReference type="Proteomes" id="UP001374893">
    <property type="component" value="Chromosome"/>
</dbReference>
<gene>
    <name evidence="1" type="ORF">HAHE_41140</name>
</gene>
<dbReference type="RefSeq" id="WP_338687160.1">
    <property type="nucleotide sequence ID" value="NZ_AP024702.1"/>
</dbReference>